<comment type="caution">
    <text evidence="2">Lacks conserved residue(s) required for the propagation of feature annotation.</text>
</comment>
<dbReference type="EMBL" id="VXIV02002077">
    <property type="protein sequence ID" value="KAF6027532.1"/>
    <property type="molecule type" value="Genomic_DNA"/>
</dbReference>
<dbReference type="GO" id="GO:0005737">
    <property type="term" value="C:cytoplasm"/>
    <property type="evidence" value="ECO:0007669"/>
    <property type="project" value="TreeGrafter"/>
</dbReference>
<reference evidence="5" key="1">
    <citation type="submission" date="2020-06" db="EMBL/GenBank/DDBJ databases">
        <title>Draft genome of Bugula neritina, a colonial animal packing powerful symbionts and potential medicines.</title>
        <authorList>
            <person name="Rayko M."/>
        </authorList>
    </citation>
    <scope>NUCLEOTIDE SEQUENCE [LARGE SCALE GENOMIC DNA]</scope>
    <source>
        <strain evidence="5">Kwan_BN1</strain>
    </source>
</reference>
<dbReference type="InterPro" id="IPR002641">
    <property type="entry name" value="PNPLA_dom"/>
</dbReference>
<accession>A0A7J7JMH0</accession>
<keyword evidence="3" id="KW-0472">Membrane</keyword>
<keyword evidence="6" id="KW-1185">Reference proteome</keyword>
<evidence type="ECO:0000256" key="1">
    <source>
        <dbReference type="ARBA" id="ARBA00023098"/>
    </source>
</evidence>
<dbReference type="GO" id="GO:0016020">
    <property type="term" value="C:membrane"/>
    <property type="evidence" value="ECO:0007669"/>
    <property type="project" value="TreeGrafter"/>
</dbReference>
<dbReference type="GO" id="GO:0019433">
    <property type="term" value="P:triglyceride catabolic process"/>
    <property type="evidence" value="ECO:0007669"/>
    <property type="project" value="TreeGrafter"/>
</dbReference>
<dbReference type="Gene3D" id="3.40.1090.10">
    <property type="entry name" value="Cytosolic phospholipase A2 catalytic domain"/>
    <property type="match status" value="1"/>
</dbReference>
<dbReference type="InterPro" id="IPR016035">
    <property type="entry name" value="Acyl_Trfase/lysoPLipase"/>
</dbReference>
<dbReference type="OrthoDB" id="197155at2759"/>
<evidence type="ECO:0000256" key="3">
    <source>
        <dbReference type="SAM" id="Phobius"/>
    </source>
</evidence>
<dbReference type="InterPro" id="IPR033562">
    <property type="entry name" value="PLPL"/>
</dbReference>
<dbReference type="GO" id="GO:0004806">
    <property type="term" value="F:triacylglycerol lipase activity"/>
    <property type="evidence" value="ECO:0007669"/>
    <property type="project" value="TreeGrafter"/>
</dbReference>
<dbReference type="PANTHER" id="PTHR12406">
    <property type="entry name" value="CALCIUM-INDEPENDENT PHOSPHOLIPASE A2 IPLA2 -RELATED"/>
    <property type="match status" value="1"/>
</dbReference>
<dbReference type="PROSITE" id="PS51635">
    <property type="entry name" value="PNPLA"/>
    <property type="match status" value="1"/>
</dbReference>
<dbReference type="SUPFAM" id="SSF52151">
    <property type="entry name" value="FabD/lysophospholipase-like"/>
    <property type="match status" value="1"/>
</dbReference>
<dbReference type="AlphaFoldDB" id="A0A7J7JMH0"/>
<protein>
    <submittedName>
        <fullName evidence="5">Bmm</fullName>
    </submittedName>
</protein>
<gene>
    <name evidence="5" type="ORF">EB796_014165</name>
</gene>
<keyword evidence="1" id="KW-0443">Lipid metabolism</keyword>
<evidence type="ECO:0000259" key="4">
    <source>
        <dbReference type="PROSITE" id="PS51635"/>
    </source>
</evidence>
<dbReference type="GO" id="GO:0005811">
    <property type="term" value="C:lipid droplet"/>
    <property type="evidence" value="ECO:0007669"/>
    <property type="project" value="TreeGrafter"/>
</dbReference>
<feature type="transmembrane region" description="Helical" evidence="3">
    <location>
        <begin position="35"/>
        <end position="54"/>
    </location>
</feature>
<evidence type="ECO:0000256" key="2">
    <source>
        <dbReference type="PROSITE-ProRule" id="PRU01161"/>
    </source>
</evidence>
<comment type="caution">
    <text evidence="5">The sequence shown here is derived from an EMBL/GenBank/DDBJ whole genome shotgun (WGS) entry which is preliminary data.</text>
</comment>
<evidence type="ECO:0000313" key="6">
    <source>
        <dbReference type="Proteomes" id="UP000593567"/>
    </source>
</evidence>
<dbReference type="PANTHER" id="PTHR12406:SF41">
    <property type="entry name" value="BRUMMER, ISOFORM B-RELATED"/>
    <property type="match status" value="1"/>
</dbReference>
<sequence>MRKSQTLLLLDVGFLGIYHVGVASCLREYAPPDTIQHLIGGASAGAMVAALLLCEAPLVHYTYLLTLKFISLSLAFCQLVVQHNVVQVIVQAGP</sequence>
<evidence type="ECO:0000313" key="5">
    <source>
        <dbReference type="EMBL" id="KAF6027532.1"/>
    </source>
</evidence>
<proteinExistence type="predicted"/>
<keyword evidence="3" id="KW-0812">Transmembrane</keyword>
<feature type="short sequence motif" description="GXSXG" evidence="2">
    <location>
        <begin position="41"/>
        <end position="45"/>
    </location>
</feature>
<organism evidence="5 6">
    <name type="scientific">Bugula neritina</name>
    <name type="common">Brown bryozoan</name>
    <name type="synonym">Sertularia neritina</name>
    <dbReference type="NCBI Taxonomy" id="10212"/>
    <lineage>
        <taxon>Eukaryota</taxon>
        <taxon>Metazoa</taxon>
        <taxon>Spiralia</taxon>
        <taxon>Lophotrochozoa</taxon>
        <taxon>Bryozoa</taxon>
        <taxon>Gymnolaemata</taxon>
        <taxon>Cheilostomatida</taxon>
        <taxon>Flustrina</taxon>
        <taxon>Buguloidea</taxon>
        <taxon>Bugulidae</taxon>
        <taxon>Bugula</taxon>
    </lineage>
</organism>
<dbReference type="GO" id="GO:0055088">
    <property type="term" value="P:lipid homeostasis"/>
    <property type="evidence" value="ECO:0007669"/>
    <property type="project" value="TreeGrafter"/>
</dbReference>
<dbReference type="PROSITE" id="PS51257">
    <property type="entry name" value="PROKAR_LIPOPROTEIN"/>
    <property type="match status" value="1"/>
</dbReference>
<keyword evidence="3" id="KW-1133">Transmembrane helix</keyword>
<name>A0A7J7JMH0_BUGNE</name>
<dbReference type="Proteomes" id="UP000593567">
    <property type="component" value="Unassembled WGS sequence"/>
</dbReference>
<feature type="domain" description="PNPLA" evidence="4">
    <location>
        <begin position="7"/>
        <end position="94"/>
    </location>
</feature>